<name>A0A3M6UQ30_POCDA</name>
<gene>
    <name evidence="1" type="ORF">pdam_00020912</name>
</gene>
<protein>
    <submittedName>
        <fullName evidence="1">Uncharacterized protein</fullName>
    </submittedName>
</protein>
<organism evidence="1 2">
    <name type="scientific">Pocillopora damicornis</name>
    <name type="common">Cauliflower coral</name>
    <name type="synonym">Millepora damicornis</name>
    <dbReference type="NCBI Taxonomy" id="46731"/>
    <lineage>
        <taxon>Eukaryota</taxon>
        <taxon>Metazoa</taxon>
        <taxon>Cnidaria</taxon>
        <taxon>Anthozoa</taxon>
        <taxon>Hexacorallia</taxon>
        <taxon>Scleractinia</taxon>
        <taxon>Astrocoeniina</taxon>
        <taxon>Pocilloporidae</taxon>
        <taxon>Pocillopora</taxon>
    </lineage>
</organism>
<evidence type="ECO:0000313" key="1">
    <source>
        <dbReference type="EMBL" id="RMX55766.1"/>
    </source>
</evidence>
<dbReference type="Proteomes" id="UP000275408">
    <property type="component" value="Unassembled WGS sequence"/>
</dbReference>
<reference evidence="1 2" key="1">
    <citation type="journal article" date="2018" name="Sci. Rep.">
        <title>Comparative analysis of the Pocillopora damicornis genome highlights role of immune system in coral evolution.</title>
        <authorList>
            <person name="Cunning R."/>
            <person name="Bay R.A."/>
            <person name="Gillette P."/>
            <person name="Baker A.C."/>
            <person name="Traylor-Knowles N."/>
        </authorList>
    </citation>
    <scope>NUCLEOTIDE SEQUENCE [LARGE SCALE GENOMIC DNA]</scope>
    <source>
        <strain evidence="1">RSMAS</strain>
        <tissue evidence="1">Whole animal</tissue>
    </source>
</reference>
<dbReference type="AlphaFoldDB" id="A0A3M6UQ30"/>
<evidence type="ECO:0000313" key="2">
    <source>
        <dbReference type="Proteomes" id="UP000275408"/>
    </source>
</evidence>
<keyword evidence="2" id="KW-1185">Reference proteome</keyword>
<proteinExistence type="predicted"/>
<accession>A0A3M6UQ30</accession>
<sequence length="60" mass="6550">MVQYGGQHKSTDEFQKAECNVNIKSANKIGFWCDWSAGDGSVMMIGGGRRSCTRADHGIL</sequence>
<dbReference type="EMBL" id="RCHS01001007">
    <property type="protein sequence ID" value="RMX55766.1"/>
    <property type="molecule type" value="Genomic_DNA"/>
</dbReference>
<comment type="caution">
    <text evidence="1">The sequence shown here is derived from an EMBL/GenBank/DDBJ whole genome shotgun (WGS) entry which is preliminary data.</text>
</comment>